<name>A0ABR9RUZ9_9ACTN</name>
<evidence type="ECO:0000313" key="1">
    <source>
        <dbReference type="EMBL" id="MBE7325377.1"/>
    </source>
</evidence>
<sequence length="320" mass="34275">MATVKRSVRWSEAAPTLVALTVVSAAASTVHPGLTAGAAAPEPADSEVAFRVADPEIVESSGLAWADVDGRRWIVTVNDSGDTGRVFTLDPESGETVGVTTFEPDPSDVEALAPAGDGHVWVADIGDNARMRRSLVLTRVPVGPGDRVAGEEGEEGEVERREVRYPDRRRDAEALLAHPGTGELFVVSKGLLGGQVWQVPDAGSGARGSGRVDPLRQVGLAPALVTDGAFLPSGDHVLLRGYTHGFVLTYPEWEVVDTFELPPQPQGEGLTVLPEGEVLISTEGSNRDVLRVALPEVVRHERDPVRAWWQGVWSRWVARL</sequence>
<keyword evidence="2" id="KW-1185">Reference proteome</keyword>
<proteinExistence type="predicted"/>
<protein>
    <recommendedName>
        <fullName evidence="3">Esterase-like activity of phytase family protein</fullName>
    </recommendedName>
</protein>
<organism evidence="1 2">
    <name type="scientific">Nocardioides malaquae</name>
    <dbReference type="NCBI Taxonomy" id="2773426"/>
    <lineage>
        <taxon>Bacteria</taxon>
        <taxon>Bacillati</taxon>
        <taxon>Actinomycetota</taxon>
        <taxon>Actinomycetes</taxon>
        <taxon>Propionibacteriales</taxon>
        <taxon>Nocardioidaceae</taxon>
        <taxon>Nocardioides</taxon>
    </lineage>
</organism>
<comment type="caution">
    <text evidence="1">The sequence shown here is derived from an EMBL/GenBank/DDBJ whole genome shotgun (WGS) entry which is preliminary data.</text>
</comment>
<dbReference type="SUPFAM" id="SSF101898">
    <property type="entry name" value="NHL repeat"/>
    <property type="match status" value="1"/>
</dbReference>
<dbReference type="EMBL" id="JADCSA010000011">
    <property type="protein sequence ID" value="MBE7325377.1"/>
    <property type="molecule type" value="Genomic_DNA"/>
</dbReference>
<reference evidence="1 2" key="1">
    <citation type="submission" date="2020-10" db="EMBL/GenBank/DDBJ databases">
        <title>Nocardioides sp. isolated from sludge.</title>
        <authorList>
            <person name="Zhang X."/>
        </authorList>
    </citation>
    <scope>NUCLEOTIDE SEQUENCE [LARGE SCALE GENOMIC DNA]</scope>
    <source>
        <strain evidence="1 2">Y6</strain>
    </source>
</reference>
<evidence type="ECO:0008006" key="3">
    <source>
        <dbReference type="Google" id="ProtNLM"/>
    </source>
</evidence>
<accession>A0ABR9RUZ9</accession>
<dbReference type="Proteomes" id="UP000756387">
    <property type="component" value="Unassembled WGS sequence"/>
</dbReference>
<evidence type="ECO:0000313" key="2">
    <source>
        <dbReference type="Proteomes" id="UP000756387"/>
    </source>
</evidence>
<dbReference type="RefSeq" id="WP_193638699.1">
    <property type="nucleotide sequence ID" value="NZ_JADCSA010000011.1"/>
</dbReference>
<gene>
    <name evidence="1" type="ORF">IEQ44_12000</name>
</gene>